<evidence type="ECO:0000313" key="8">
    <source>
        <dbReference type="EMBL" id="SJZ91879.1"/>
    </source>
</evidence>
<keyword evidence="9" id="KW-1185">Reference proteome</keyword>
<sequence>MAVKIDKKIKGYSVVTQEDQAKEARKAEAVARDAAEAAQPGAKVIQMHEKIERPETLIGSTYKLKTPLFEHALYVTINDIVLNAGSEHEHRRPFEIFINSKNMDHFQWIVALTRIMSAVFRKGGDVTFLVEEMKAVFDPRGGYFKAGGVYMPSLVAELGSIVEDHLKAIGMLQDPEMSDAQRALIAEKRAAYAALDSKKNDDESVARDDRSGELFPEPRVADTPRSEDVEVTGDGGVAFPPSATMCHKCSTKAVVIMDGCATCLNCGYSKCG</sequence>
<dbReference type="GO" id="GO:0000166">
    <property type="term" value="F:nucleotide binding"/>
    <property type="evidence" value="ECO:0007669"/>
    <property type="project" value="UniProtKB-KW"/>
</dbReference>
<name>A0A1T4PKA5_9GAMM</name>
<evidence type="ECO:0000256" key="2">
    <source>
        <dbReference type="ARBA" id="ARBA00012274"/>
    </source>
</evidence>
<evidence type="ECO:0000256" key="1">
    <source>
        <dbReference type="ARBA" id="ARBA00007405"/>
    </source>
</evidence>
<dbReference type="EC" id="1.17.4.1" evidence="2"/>
<evidence type="ECO:0000259" key="7">
    <source>
        <dbReference type="Pfam" id="PF12637"/>
    </source>
</evidence>
<dbReference type="RefSeq" id="WP_078757846.1">
    <property type="nucleotide sequence ID" value="NZ_FUXP01000003.1"/>
</dbReference>
<dbReference type="GO" id="GO:0004748">
    <property type="term" value="F:ribonucleoside-diphosphate reductase activity, thioredoxin disulfide as acceptor"/>
    <property type="evidence" value="ECO:0007669"/>
    <property type="project" value="UniProtKB-EC"/>
</dbReference>
<keyword evidence="3" id="KW-0237">DNA synthesis</keyword>
<feature type="domain" description="TSCPD" evidence="7">
    <location>
        <begin position="53"/>
        <end position="165"/>
    </location>
</feature>
<accession>A0A1T4PKA5</accession>
<feature type="compositionally biased region" description="Basic and acidic residues" evidence="6">
    <location>
        <begin position="219"/>
        <end position="228"/>
    </location>
</feature>
<comment type="similarity">
    <text evidence="1">Belongs to the ribonucleoside diphosphate reductase class-2 family.</text>
</comment>
<evidence type="ECO:0000256" key="4">
    <source>
        <dbReference type="ARBA" id="ARBA00022741"/>
    </source>
</evidence>
<feature type="region of interest" description="Disordered" evidence="6">
    <location>
        <begin position="202"/>
        <end position="231"/>
    </location>
</feature>
<keyword evidence="4" id="KW-0547">Nucleotide-binding</keyword>
<dbReference type="Pfam" id="PF12637">
    <property type="entry name" value="TSCPD"/>
    <property type="match status" value="1"/>
</dbReference>
<evidence type="ECO:0000256" key="6">
    <source>
        <dbReference type="SAM" id="MobiDB-lite"/>
    </source>
</evidence>
<evidence type="ECO:0000313" key="9">
    <source>
        <dbReference type="Proteomes" id="UP000190061"/>
    </source>
</evidence>
<organism evidence="8 9">
    <name type="scientific">Lysobacter spongiicola DSM 21749</name>
    <dbReference type="NCBI Taxonomy" id="1122188"/>
    <lineage>
        <taxon>Bacteria</taxon>
        <taxon>Pseudomonadati</taxon>
        <taxon>Pseudomonadota</taxon>
        <taxon>Gammaproteobacteria</taxon>
        <taxon>Lysobacterales</taxon>
        <taxon>Lysobacteraceae</taxon>
        <taxon>Novilysobacter</taxon>
    </lineage>
</organism>
<protein>
    <recommendedName>
        <fullName evidence="2">ribonucleoside-diphosphate reductase</fullName>
        <ecNumber evidence="2">1.17.4.1</ecNumber>
    </recommendedName>
</protein>
<dbReference type="InterPro" id="IPR024434">
    <property type="entry name" value="TSCPD_dom"/>
</dbReference>
<evidence type="ECO:0000256" key="3">
    <source>
        <dbReference type="ARBA" id="ARBA00022634"/>
    </source>
</evidence>
<feature type="compositionally biased region" description="Basic and acidic residues" evidence="6">
    <location>
        <begin position="202"/>
        <end position="212"/>
    </location>
</feature>
<dbReference type="EMBL" id="FUXP01000003">
    <property type="protein sequence ID" value="SJZ91879.1"/>
    <property type="molecule type" value="Genomic_DNA"/>
</dbReference>
<reference evidence="8 9" key="1">
    <citation type="submission" date="2017-02" db="EMBL/GenBank/DDBJ databases">
        <authorList>
            <person name="Peterson S.W."/>
        </authorList>
    </citation>
    <scope>NUCLEOTIDE SEQUENCE [LARGE SCALE GENOMIC DNA]</scope>
    <source>
        <strain evidence="8 9">DSM 21749</strain>
    </source>
</reference>
<gene>
    <name evidence="8" type="ORF">SAMN02745674_01247</name>
</gene>
<proteinExistence type="inferred from homology"/>
<dbReference type="STRING" id="1122188.SAMN02745674_01247"/>
<dbReference type="AlphaFoldDB" id="A0A1T4PKA5"/>
<comment type="catalytic activity">
    <reaction evidence="5">
        <text>a 2'-deoxyribonucleoside 5'-diphosphate + [thioredoxin]-disulfide + H2O = a ribonucleoside 5'-diphosphate + [thioredoxin]-dithiol</text>
        <dbReference type="Rhea" id="RHEA:23252"/>
        <dbReference type="Rhea" id="RHEA-COMP:10698"/>
        <dbReference type="Rhea" id="RHEA-COMP:10700"/>
        <dbReference type="ChEBI" id="CHEBI:15377"/>
        <dbReference type="ChEBI" id="CHEBI:29950"/>
        <dbReference type="ChEBI" id="CHEBI:50058"/>
        <dbReference type="ChEBI" id="CHEBI:57930"/>
        <dbReference type="ChEBI" id="CHEBI:73316"/>
        <dbReference type="EC" id="1.17.4.1"/>
    </reaction>
</comment>
<evidence type="ECO:0000256" key="5">
    <source>
        <dbReference type="ARBA" id="ARBA00047754"/>
    </source>
</evidence>
<dbReference type="OrthoDB" id="8478578at2"/>
<dbReference type="Proteomes" id="UP000190061">
    <property type="component" value="Unassembled WGS sequence"/>
</dbReference>
<dbReference type="GO" id="GO:0071897">
    <property type="term" value="P:DNA biosynthetic process"/>
    <property type="evidence" value="ECO:0007669"/>
    <property type="project" value="UniProtKB-KW"/>
</dbReference>